<evidence type="ECO:0000313" key="3">
    <source>
        <dbReference type="Proteomes" id="UP000694417"/>
    </source>
</evidence>
<sequence>MSYQQNQQKYQLSAKSLPKCPPKCPPQAPQAPASGPAPCPAPCPSPPPASSSRPPTCCVSGFGGHSCCLGSHRFPRLPGVYLPRPQNSDCCGNESSGCSRGCHGSGGCS</sequence>
<organism evidence="2 3">
    <name type="scientific">Urocitellus parryii</name>
    <name type="common">Arctic ground squirrel</name>
    <name type="synonym">Spermophilus parryii</name>
    <dbReference type="NCBI Taxonomy" id="9999"/>
    <lineage>
        <taxon>Eukaryota</taxon>
        <taxon>Metazoa</taxon>
        <taxon>Chordata</taxon>
        <taxon>Craniata</taxon>
        <taxon>Vertebrata</taxon>
        <taxon>Euteleostomi</taxon>
        <taxon>Mammalia</taxon>
        <taxon>Eutheria</taxon>
        <taxon>Euarchontoglires</taxon>
        <taxon>Glires</taxon>
        <taxon>Rodentia</taxon>
        <taxon>Sciuromorpha</taxon>
        <taxon>Sciuridae</taxon>
        <taxon>Xerinae</taxon>
        <taxon>Marmotini</taxon>
        <taxon>Urocitellus</taxon>
    </lineage>
</organism>
<dbReference type="Ensembl" id="ENSUPAT00010023874.1">
    <property type="protein sequence ID" value="ENSUPAP00010020972.1"/>
    <property type="gene ID" value="ENSUPAG00010016647.1"/>
</dbReference>
<accession>A0A8D2I012</accession>
<keyword evidence="3" id="KW-1185">Reference proteome</keyword>
<name>A0A8D2I012_UROPR</name>
<protein>
    <submittedName>
        <fullName evidence="2">Late cornified envelope 7A</fullName>
    </submittedName>
</protein>
<dbReference type="GeneTree" id="ENSGT00780000122937"/>
<gene>
    <name evidence="2" type="primary">LCE7A</name>
</gene>
<feature type="compositionally biased region" description="Pro residues" evidence="1">
    <location>
        <begin position="19"/>
        <end position="49"/>
    </location>
</feature>
<proteinExistence type="predicted"/>
<evidence type="ECO:0000256" key="1">
    <source>
        <dbReference type="SAM" id="MobiDB-lite"/>
    </source>
</evidence>
<feature type="compositionally biased region" description="Polar residues" evidence="1">
    <location>
        <begin position="1"/>
        <end position="11"/>
    </location>
</feature>
<dbReference type="AlphaFoldDB" id="A0A8D2I012"/>
<feature type="region of interest" description="Disordered" evidence="1">
    <location>
        <begin position="1"/>
        <end position="55"/>
    </location>
</feature>
<dbReference type="Proteomes" id="UP000694417">
    <property type="component" value="Unplaced"/>
</dbReference>
<reference evidence="2" key="2">
    <citation type="submission" date="2025-09" db="UniProtKB">
        <authorList>
            <consortium name="Ensembl"/>
        </authorList>
    </citation>
    <scope>IDENTIFICATION</scope>
</reference>
<evidence type="ECO:0000313" key="2">
    <source>
        <dbReference type="Ensembl" id="ENSUPAP00010020972.1"/>
    </source>
</evidence>
<reference evidence="2" key="1">
    <citation type="submission" date="2025-08" db="UniProtKB">
        <authorList>
            <consortium name="Ensembl"/>
        </authorList>
    </citation>
    <scope>IDENTIFICATION</scope>
</reference>